<feature type="transmembrane region" description="Helical" evidence="7">
    <location>
        <begin position="61"/>
        <end position="78"/>
    </location>
</feature>
<dbReference type="GO" id="GO:0005886">
    <property type="term" value="C:plasma membrane"/>
    <property type="evidence" value="ECO:0007669"/>
    <property type="project" value="UniProtKB-SubCell"/>
</dbReference>
<dbReference type="RefSeq" id="WP_011996651.1">
    <property type="nucleotide sequence ID" value="NC_009727.1"/>
</dbReference>
<feature type="transmembrane region" description="Helical" evidence="7">
    <location>
        <begin position="84"/>
        <end position="105"/>
    </location>
</feature>
<organism evidence="8 9">
    <name type="scientific">Coxiella burnetii (strain Dugway 5J108-111)</name>
    <dbReference type="NCBI Taxonomy" id="434922"/>
    <lineage>
        <taxon>Bacteria</taxon>
        <taxon>Pseudomonadati</taxon>
        <taxon>Pseudomonadota</taxon>
        <taxon>Gammaproteobacteria</taxon>
        <taxon>Legionellales</taxon>
        <taxon>Coxiellaceae</taxon>
        <taxon>Coxiella</taxon>
    </lineage>
</organism>
<accession>A9KBR9</accession>
<dbReference type="InterPro" id="IPR032808">
    <property type="entry name" value="DoxX"/>
</dbReference>
<evidence type="ECO:0000313" key="8">
    <source>
        <dbReference type="EMBL" id="ABS76547.1"/>
    </source>
</evidence>
<evidence type="ECO:0000256" key="3">
    <source>
        <dbReference type="ARBA" id="ARBA00022475"/>
    </source>
</evidence>
<evidence type="ECO:0000313" key="9">
    <source>
        <dbReference type="Proteomes" id="UP000008555"/>
    </source>
</evidence>
<comment type="subcellular location">
    <subcellularLocation>
        <location evidence="1">Cell membrane</location>
        <topology evidence="1">Multi-pass membrane protein</topology>
    </subcellularLocation>
</comment>
<protein>
    <submittedName>
        <fullName evidence="8">DoxD-like family</fullName>
    </submittedName>
</protein>
<dbReference type="AlphaFoldDB" id="A9KBR9"/>
<dbReference type="EMBL" id="CP000733">
    <property type="protein sequence ID" value="ABS76547.1"/>
    <property type="molecule type" value="Genomic_DNA"/>
</dbReference>
<name>A9KBR9_COXBN</name>
<dbReference type="Pfam" id="PF07681">
    <property type="entry name" value="DoxX"/>
    <property type="match status" value="1"/>
</dbReference>
<keyword evidence="5 7" id="KW-1133">Transmembrane helix</keyword>
<comment type="similarity">
    <text evidence="2">Belongs to the DoxX family.</text>
</comment>
<dbReference type="PANTHER" id="PTHR33452">
    <property type="entry name" value="OXIDOREDUCTASE CATD-RELATED"/>
    <property type="match status" value="1"/>
</dbReference>
<evidence type="ECO:0000256" key="6">
    <source>
        <dbReference type="ARBA" id="ARBA00023136"/>
    </source>
</evidence>
<dbReference type="PANTHER" id="PTHR33452:SF1">
    <property type="entry name" value="INNER MEMBRANE PROTEIN YPHA-RELATED"/>
    <property type="match status" value="1"/>
</dbReference>
<dbReference type="InterPro" id="IPR051907">
    <property type="entry name" value="DoxX-like_oxidoreductase"/>
</dbReference>
<reference evidence="8 9" key="1">
    <citation type="journal article" date="2009" name="Infect. Immun.">
        <title>Comparative genomics reveal extensive transposon-mediated genomic plasticity and diversity among potential effector proteins within the genus Coxiella.</title>
        <authorList>
            <person name="Beare P.A."/>
            <person name="Unsworth N."/>
            <person name="Andoh M."/>
            <person name="Voth D.E."/>
            <person name="Omsland A."/>
            <person name="Gilk S.D."/>
            <person name="Williams K.P."/>
            <person name="Sobral B.W."/>
            <person name="Kupko J.J.III."/>
            <person name="Porcella S.F."/>
            <person name="Samuel J.E."/>
            <person name="Heinzen R.A."/>
        </authorList>
    </citation>
    <scope>NUCLEOTIDE SEQUENCE [LARGE SCALE GENOMIC DNA]</scope>
    <source>
        <strain evidence="8 9">Dugway 5J108-111</strain>
    </source>
</reference>
<dbReference type="HOGENOM" id="CLU_1018956_0_0_6"/>
<gene>
    <name evidence="8" type="ordered locus">CBUD_0614</name>
</gene>
<evidence type="ECO:0000256" key="7">
    <source>
        <dbReference type="SAM" id="Phobius"/>
    </source>
</evidence>
<keyword evidence="3" id="KW-1003">Cell membrane</keyword>
<proteinExistence type="inferred from homology"/>
<feature type="transmembrane region" description="Helical" evidence="7">
    <location>
        <begin position="37"/>
        <end position="54"/>
    </location>
</feature>
<feature type="transmembrane region" description="Helical" evidence="7">
    <location>
        <begin position="235"/>
        <end position="254"/>
    </location>
</feature>
<keyword evidence="6 7" id="KW-0472">Membrane</keyword>
<dbReference type="KEGG" id="cbd:CBUD_0614"/>
<evidence type="ECO:0000256" key="1">
    <source>
        <dbReference type="ARBA" id="ARBA00004651"/>
    </source>
</evidence>
<feature type="transmembrane region" description="Helical" evidence="7">
    <location>
        <begin position="188"/>
        <end position="215"/>
    </location>
</feature>
<evidence type="ECO:0000256" key="2">
    <source>
        <dbReference type="ARBA" id="ARBA00006679"/>
    </source>
</evidence>
<dbReference type="Proteomes" id="UP000008555">
    <property type="component" value="Chromosome"/>
</dbReference>
<feature type="transmembrane region" description="Helical" evidence="7">
    <location>
        <begin position="12"/>
        <end position="31"/>
    </location>
</feature>
<evidence type="ECO:0000256" key="4">
    <source>
        <dbReference type="ARBA" id="ARBA00022692"/>
    </source>
</evidence>
<evidence type="ECO:0000256" key="5">
    <source>
        <dbReference type="ARBA" id="ARBA00022989"/>
    </source>
</evidence>
<keyword evidence="4 7" id="KW-0812">Transmembrane</keyword>
<sequence>MIKDYYSGMITASLLLAFLTLIIVIINFFNIPIASSVFIFSLIWTVAAILFLIMTYKSPQVGFLLSVFCILTVIRILGVNGLYIAVAPACLAFLILIILFFYIAYQNVHYFETSQQFSYGIPNRISAFEWHLTFIRMYIGYDLIAHFAEKLFAGPVSFQGDVKAFLGLGITNPDFLVRLAGLCELGGAIAIGLGFLTRLGSLGITLYLIIATVLGNHFQKGFIWANPGGGWEYPVMWAVSLLSFCVLGAGKYSIDASLQQKFELPQWLQKLMGAPLPQSKT</sequence>